<comment type="caution">
    <text evidence="5">The sequence shown here is derived from an EMBL/GenBank/DDBJ whole genome shotgun (WGS) entry which is preliminary data.</text>
</comment>
<gene>
    <name evidence="5" type="ORF">P5673_006338</name>
</gene>
<protein>
    <recommendedName>
        <fullName evidence="4">SEA domain-containing protein</fullName>
    </recommendedName>
</protein>
<feature type="region of interest" description="Disordered" evidence="1">
    <location>
        <begin position="32"/>
        <end position="53"/>
    </location>
</feature>
<proteinExistence type="predicted"/>
<feature type="chain" id="PRO_5041999986" description="SEA domain-containing protein" evidence="3">
    <location>
        <begin position="24"/>
        <end position="627"/>
    </location>
</feature>
<feature type="compositionally biased region" description="Low complexity" evidence="1">
    <location>
        <begin position="332"/>
        <end position="347"/>
    </location>
</feature>
<feature type="signal peptide" evidence="3">
    <location>
        <begin position="1"/>
        <end position="23"/>
    </location>
</feature>
<keyword evidence="3" id="KW-0732">Signal</keyword>
<evidence type="ECO:0000256" key="2">
    <source>
        <dbReference type="SAM" id="Phobius"/>
    </source>
</evidence>
<feature type="compositionally biased region" description="Low complexity" evidence="1">
    <location>
        <begin position="390"/>
        <end position="402"/>
    </location>
</feature>
<keyword evidence="6" id="KW-1185">Reference proteome</keyword>
<dbReference type="InterPro" id="IPR000082">
    <property type="entry name" value="SEA_dom"/>
</dbReference>
<feature type="domain" description="SEA" evidence="4">
    <location>
        <begin position="428"/>
        <end position="531"/>
    </location>
</feature>
<organism evidence="5 6">
    <name type="scientific">Acropora cervicornis</name>
    <name type="common">Staghorn coral</name>
    <dbReference type="NCBI Taxonomy" id="6130"/>
    <lineage>
        <taxon>Eukaryota</taxon>
        <taxon>Metazoa</taxon>
        <taxon>Cnidaria</taxon>
        <taxon>Anthozoa</taxon>
        <taxon>Hexacorallia</taxon>
        <taxon>Scleractinia</taxon>
        <taxon>Astrocoeniina</taxon>
        <taxon>Acroporidae</taxon>
        <taxon>Acropora</taxon>
    </lineage>
</organism>
<dbReference type="EMBL" id="JARQWQ010000010">
    <property type="protein sequence ID" value="KAK2569412.1"/>
    <property type="molecule type" value="Genomic_DNA"/>
</dbReference>
<name>A0AAD9QY01_ACRCE</name>
<dbReference type="AlphaFoldDB" id="A0AAD9QY01"/>
<keyword evidence="2" id="KW-0472">Membrane</keyword>
<dbReference type="Proteomes" id="UP001249851">
    <property type="component" value="Unassembled WGS sequence"/>
</dbReference>
<dbReference type="Pfam" id="PF01390">
    <property type="entry name" value="SEA"/>
    <property type="match status" value="1"/>
</dbReference>
<reference evidence="5" key="1">
    <citation type="journal article" date="2023" name="G3 (Bethesda)">
        <title>Whole genome assembly and annotation of the endangered Caribbean coral Acropora cervicornis.</title>
        <authorList>
            <person name="Selwyn J.D."/>
            <person name="Vollmer S.V."/>
        </authorList>
    </citation>
    <scope>NUCLEOTIDE SEQUENCE</scope>
    <source>
        <strain evidence="5">K2</strain>
    </source>
</reference>
<evidence type="ECO:0000256" key="1">
    <source>
        <dbReference type="SAM" id="MobiDB-lite"/>
    </source>
</evidence>
<evidence type="ECO:0000256" key="3">
    <source>
        <dbReference type="SAM" id="SignalP"/>
    </source>
</evidence>
<keyword evidence="2" id="KW-0812">Transmembrane</keyword>
<feature type="compositionally biased region" description="Low complexity" evidence="1">
    <location>
        <begin position="42"/>
        <end position="53"/>
    </location>
</feature>
<feature type="region of interest" description="Disordered" evidence="1">
    <location>
        <begin position="390"/>
        <end position="430"/>
    </location>
</feature>
<evidence type="ECO:0000259" key="4">
    <source>
        <dbReference type="PROSITE" id="PS50024"/>
    </source>
</evidence>
<evidence type="ECO:0000313" key="5">
    <source>
        <dbReference type="EMBL" id="KAK2569412.1"/>
    </source>
</evidence>
<keyword evidence="2" id="KW-1133">Transmembrane helix</keyword>
<dbReference type="PROSITE" id="PS50024">
    <property type="entry name" value="SEA"/>
    <property type="match status" value="1"/>
</dbReference>
<accession>A0AAD9QY01</accession>
<evidence type="ECO:0000313" key="6">
    <source>
        <dbReference type="Proteomes" id="UP001249851"/>
    </source>
</evidence>
<sequence>MNAELAAVFFCLVLGVSVDWIQASSTILPWSSATASPEAPKTTTITSSPTTSNSMTTAMLTSLELSPSSLSADSSSKNMSVAISTTLSKGFSGDTVSPSLPLTTTGVSPETAPIVVSISSRAIVFSNTTAILTSSSGILVTSQSKSASSTDAKTTEIGGDIVGSSSASTILTSSSGILETSQSKSASSTDAKTTEIGGDIVGSSSASTILTSSSGILETSQSKSASSTDAKRTEIGSDIVGSSSTSTILTSSSVILEMSQSKSASSTDAKTTEIGSNIVGSSSASTILTSSSGILETSQSKSASSTDAKTTEIGRDIVGSSSASTILTSSSGILETSQSKSASSTDAKTTEIGSDIVGSSSASTETGSHIVRSSFTSTILTSSDAILPRSQTTSASSLTASKSTERPSPHPASTPVTQTPSPRPTIAPEGTKIVNMAVTLEMEFLEEYNDVNSPSYNELVSNLTIELRKVYQGVDGFVDVRVLFITKGSVVCNYIVILARNSKTTDDDLKKELDGKFPFDVTGIAVIEDSDAVAAKKKLPQWAMTTMIVLGALAFCFLVIAICACVKYRNAMSSENYIYDVPPGKLDMRAYDAIAMGHMRANVDWNTSTAQRHLVSSHENPVGIYAT</sequence>
<reference evidence="5" key="2">
    <citation type="journal article" date="2023" name="Science">
        <title>Genomic signatures of disease resistance in endangered staghorn corals.</title>
        <authorList>
            <person name="Vollmer S.V."/>
            <person name="Selwyn J.D."/>
            <person name="Despard B.A."/>
            <person name="Roesel C.L."/>
        </authorList>
    </citation>
    <scope>NUCLEOTIDE SEQUENCE</scope>
    <source>
        <strain evidence="5">K2</strain>
    </source>
</reference>
<feature type="region of interest" description="Disordered" evidence="1">
    <location>
        <begin position="332"/>
        <end position="351"/>
    </location>
</feature>
<feature type="transmembrane region" description="Helical" evidence="2">
    <location>
        <begin position="542"/>
        <end position="566"/>
    </location>
</feature>